<dbReference type="GO" id="GO:0006606">
    <property type="term" value="P:protein import into nucleus"/>
    <property type="evidence" value="ECO:0007669"/>
    <property type="project" value="InterPro"/>
</dbReference>
<evidence type="ECO:0000313" key="9">
    <source>
        <dbReference type="Proteomes" id="UP000325440"/>
    </source>
</evidence>
<evidence type="ECO:0000256" key="5">
    <source>
        <dbReference type="ARBA" id="ARBA00022737"/>
    </source>
</evidence>
<dbReference type="InterPro" id="IPR001494">
    <property type="entry name" value="Importin-beta_N"/>
</dbReference>
<comment type="subcellular location">
    <subcellularLocation>
        <location evidence="1">Cytoplasm</location>
    </subcellularLocation>
</comment>
<accession>A0A5E4MT65</accession>
<protein>
    <submittedName>
        <fullName evidence="8">Armadillo-type fold,Armadillo-like helical,Importin-beta, N-terminal domain</fullName>
    </submittedName>
</protein>
<dbReference type="InterPro" id="IPR058584">
    <property type="entry name" value="IMB1_TNPO1-like_TPR"/>
</dbReference>
<evidence type="ECO:0000313" key="8">
    <source>
        <dbReference type="EMBL" id="VVC34796.1"/>
    </source>
</evidence>
<dbReference type="InterPro" id="IPR011989">
    <property type="entry name" value="ARM-like"/>
</dbReference>
<keyword evidence="3" id="KW-0813">Transport</keyword>
<dbReference type="Pfam" id="PF13513">
    <property type="entry name" value="HEAT_EZ"/>
    <property type="match status" value="1"/>
</dbReference>
<dbReference type="Gene3D" id="1.25.10.10">
    <property type="entry name" value="Leucine-rich Repeat Variant"/>
    <property type="match status" value="1"/>
</dbReference>
<reference evidence="8 9" key="1">
    <citation type="submission" date="2019-08" db="EMBL/GenBank/DDBJ databases">
        <authorList>
            <person name="Alioto T."/>
            <person name="Alioto T."/>
            <person name="Gomez Garrido J."/>
        </authorList>
    </citation>
    <scope>NUCLEOTIDE SEQUENCE [LARGE SCALE GENOMIC DNA]</scope>
</reference>
<dbReference type="SMART" id="SM00913">
    <property type="entry name" value="IBN_N"/>
    <property type="match status" value="1"/>
</dbReference>
<feature type="domain" description="Importin N-terminal" evidence="7">
    <location>
        <begin position="27"/>
        <end position="107"/>
    </location>
</feature>
<sequence length="855" mass="95630">MINEEVIQITNLLERTISNDREELNQVQNYLEHAAQTNLPGFLKTLSNVLLYSVNNPVARIAAGLQIKNHITSKDEAIKIQMKRQWLFFTEQDRIFIKENILKALGTESRPSSAAQCIATVAIIELPLNLWPGLITLLTTNATNPNSTDALREASLETIGYICAETNCDVLKTESNLVLTAIVHGMTQPNSHVCLAATTALYNSLEFAKGNFEKNNERDYIMEVVCKATQSTDIPIRVASLQCLVKIVSLYYENMEMYMTTLFPITLNAIKSELEEEALQGIEFWSSVAEEEAEIIYERQCQEQPNKKLMLYAEGALKFIIPVLMEKLAKQEEGDEDDWNSCKSAGVCIILLSTCCQRNIVPHVIPFINENIINPDWRYRDASIMTLGSILGGLDQTALKSLLEPNIPVLIHMMHDASIAVQDTTAWTFGRIFEFIPHLIITSPYLIDVLGVFVKGLKSEARVATNICWAFSSLAQAIGENMNVLTQYFDYIVQGLLETTERFDGMRSNLRSAAYEALMDMIKYSPADCYETVKTTTIIILTRLNQIINLQTMNEDCIDMQGLLCATLQSVIRKMSGKDVEHIADMVMNALLFMLGTSKDSGLQEDALMTISPLVENLGKGFNKYMEYFKTYLFIGLQTNMEFQVCLAAIGLVGDLSRALHEDLAPHCDQIFALLFETLQNNTVNRNLKPQILSTFGDIALGIGSEFKKYLEHVLNALVQVAQLQMDPNDAEIVNYLNELREGVLAAYVGIVQGLKGEGYTSNQDVYLLEAHLPFMVQYMISICSDPNAHPGILKSCCGLVGDLCTAFGQKACPVLDNGHVHELLYKGRQSADVFARNLAHWSTKELQKIKTLAM</sequence>
<comment type="similarity">
    <text evidence="2">Belongs to the importin beta family. Importin beta-1 subfamily.</text>
</comment>
<evidence type="ECO:0000256" key="2">
    <source>
        <dbReference type="ARBA" id="ARBA00010907"/>
    </source>
</evidence>
<evidence type="ECO:0000256" key="4">
    <source>
        <dbReference type="ARBA" id="ARBA00022490"/>
    </source>
</evidence>
<gene>
    <name evidence="8" type="ORF">CINCED_3A022330</name>
</gene>
<keyword evidence="4" id="KW-0963">Cytoplasm</keyword>
<evidence type="ECO:0000256" key="6">
    <source>
        <dbReference type="ARBA" id="ARBA00022927"/>
    </source>
</evidence>
<evidence type="ECO:0000256" key="3">
    <source>
        <dbReference type="ARBA" id="ARBA00022448"/>
    </source>
</evidence>
<evidence type="ECO:0000256" key="1">
    <source>
        <dbReference type="ARBA" id="ARBA00004496"/>
    </source>
</evidence>
<name>A0A5E4MT65_9HEMI</name>
<dbReference type="SUPFAM" id="SSF48371">
    <property type="entry name" value="ARM repeat"/>
    <property type="match status" value="1"/>
</dbReference>
<keyword evidence="5" id="KW-0677">Repeat</keyword>
<dbReference type="AlphaFoldDB" id="A0A5E4MT65"/>
<dbReference type="InterPro" id="IPR016024">
    <property type="entry name" value="ARM-type_fold"/>
</dbReference>
<dbReference type="FunFam" id="1.25.10.10:FF:000027">
    <property type="entry name" value="Importin subunit beta-1"/>
    <property type="match status" value="1"/>
</dbReference>
<dbReference type="OrthoDB" id="10263328at2759"/>
<dbReference type="GO" id="GO:0005737">
    <property type="term" value="C:cytoplasm"/>
    <property type="evidence" value="ECO:0007669"/>
    <property type="project" value="UniProtKB-SubCell"/>
</dbReference>
<keyword evidence="6" id="KW-0653">Protein transport</keyword>
<dbReference type="GO" id="GO:0031267">
    <property type="term" value="F:small GTPase binding"/>
    <property type="evidence" value="ECO:0007669"/>
    <property type="project" value="InterPro"/>
</dbReference>
<dbReference type="Pfam" id="PF25574">
    <property type="entry name" value="TPR_IMB1"/>
    <property type="match status" value="1"/>
</dbReference>
<keyword evidence="9" id="KW-1185">Reference proteome</keyword>
<dbReference type="InterPro" id="IPR040122">
    <property type="entry name" value="Importin_beta"/>
</dbReference>
<evidence type="ECO:0000259" key="7">
    <source>
        <dbReference type="PROSITE" id="PS50166"/>
    </source>
</evidence>
<dbReference type="EMBL" id="CABPRJ010001015">
    <property type="protein sequence ID" value="VVC34796.1"/>
    <property type="molecule type" value="Genomic_DNA"/>
</dbReference>
<organism evidence="8 9">
    <name type="scientific">Cinara cedri</name>
    <dbReference type="NCBI Taxonomy" id="506608"/>
    <lineage>
        <taxon>Eukaryota</taxon>
        <taxon>Metazoa</taxon>
        <taxon>Ecdysozoa</taxon>
        <taxon>Arthropoda</taxon>
        <taxon>Hexapoda</taxon>
        <taxon>Insecta</taxon>
        <taxon>Pterygota</taxon>
        <taxon>Neoptera</taxon>
        <taxon>Paraneoptera</taxon>
        <taxon>Hemiptera</taxon>
        <taxon>Sternorrhyncha</taxon>
        <taxon>Aphidomorpha</taxon>
        <taxon>Aphidoidea</taxon>
        <taxon>Aphididae</taxon>
        <taxon>Lachninae</taxon>
        <taxon>Cinara</taxon>
    </lineage>
</organism>
<dbReference type="Proteomes" id="UP000325440">
    <property type="component" value="Unassembled WGS sequence"/>
</dbReference>
<dbReference type="Pfam" id="PF03810">
    <property type="entry name" value="IBN_N"/>
    <property type="match status" value="1"/>
</dbReference>
<dbReference type="PROSITE" id="PS50166">
    <property type="entry name" value="IMPORTIN_B_NT"/>
    <property type="match status" value="1"/>
</dbReference>
<dbReference type="PANTHER" id="PTHR10527">
    <property type="entry name" value="IMPORTIN BETA"/>
    <property type="match status" value="1"/>
</dbReference>
<proteinExistence type="inferred from homology"/>